<organism evidence="3 4">
    <name type="scientific">Epilithonimonas hungarica</name>
    <dbReference type="NCBI Taxonomy" id="454006"/>
    <lineage>
        <taxon>Bacteria</taxon>
        <taxon>Pseudomonadati</taxon>
        <taxon>Bacteroidota</taxon>
        <taxon>Flavobacteriia</taxon>
        <taxon>Flavobacteriales</taxon>
        <taxon>Weeksellaceae</taxon>
        <taxon>Chryseobacterium group</taxon>
        <taxon>Epilithonimonas</taxon>
    </lineage>
</organism>
<dbReference type="AlphaFoldDB" id="A0A1G7K0U7"/>
<gene>
    <name evidence="3" type="ORF">SAMN05421825_1537</name>
</gene>
<dbReference type="InterPro" id="IPR000305">
    <property type="entry name" value="GIY-YIG_endonuc"/>
</dbReference>
<dbReference type="InterPro" id="IPR050190">
    <property type="entry name" value="UPF0213_domain"/>
</dbReference>
<dbReference type="RefSeq" id="WP_089872792.1">
    <property type="nucleotide sequence ID" value="NZ_FNBH01000001.1"/>
</dbReference>
<accession>A0A1G7K0U7</accession>
<dbReference type="PANTHER" id="PTHR34477:SF1">
    <property type="entry name" value="UPF0213 PROTEIN YHBQ"/>
    <property type="match status" value="1"/>
</dbReference>
<keyword evidence="3" id="KW-0255">Endonuclease</keyword>
<dbReference type="EMBL" id="FNBH01000001">
    <property type="protein sequence ID" value="SDF30750.1"/>
    <property type="molecule type" value="Genomic_DNA"/>
</dbReference>
<protein>
    <submittedName>
        <fullName evidence="3">Putative endonuclease</fullName>
    </submittedName>
</protein>
<dbReference type="STRING" id="454006.SAMN05421825_1537"/>
<keyword evidence="3" id="KW-0378">Hydrolase</keyword>
<sequence>MLLSYVYILECSDGTYYTGVTENVYKRLDEHQDGKHFGSYTFSRRPVQLVYFFQFMDIELAIVFEKKIKKWSQAKKLALIEGRFEDLPNLAKKKFK</sequence>
<dbReference type="CDD" id="cd10456">
    <property type="entry name" value="GIY-YIG_UPF0213"/>
    <property type="match status" value="1"/>
</dbReference>
<evidence type="ECO:0000313" key="4">
    <source>
        <dbReference type="Proteomes" id="UP000199203"/>
    </source>
</evidence>
<name>A0A1G7K0U7_9FLAO</name>
<comment type="similarity">
    <text evidence="1">Belongs to the UPF0213 family.</text>
</comment>
<evidence type="ECO:0000313" key="3">
    <source>
        <dbReference type="EMBL" id="SDF30750.1"/>
    </source>
</evidence>
<dbReference type="InterPro" id="IPR035901">
    <property type="entry name" value="GIY-YIG_endonuc_sf"/>
</dbReference>
<dbReference type="Proteomes" id="UP000199203">
    <property type="component" value="Unassembled WGS sequence"/>
</dbReference>
<dbReference type="SUPFAM" id="SSF82771">
    <property type="entry name" value="GIY-YIG endonuclease"/>
    <property type="match status" value="1"/>
</dbReference>
<dbReference type="Gene3D" id="3.40.1440.10">
    <property type="entry name" value="GIY-YIG endonuclease"/>
    <property type="match status" value="1"/>
</dbReference>
<evidence type="ECO:0000256" key="1">
    <source>
        <dbReference type="ARBA" id="ARBA00007435"/>
    </source>
</evidence>
<reference evidence="4" key="1">
    <citation type="submission" date="2016-10" db="EMBL/GenBank/DDBJ databases">
        <authorList>
            <person name="Varghese N."/>
            <person name="Submissions S."/>
        </authorList>
    </citation>
    <scope>NUCLEOTIDE SEQUENCE [LARGE SCALE GENOMIC DNA]</scope>
    <source>
        <strain evidence="4">DSM 19684</strain>
    </source>
</reference>
<feature type="domain" description="GIY-YIG" evidence="2">
    <location>
        <begin position="2"/>
        <end position="78"/>
    </location>
</feature>
<dbReference type="OrthoDB" id="1495241at2"/>
<keyword evidence="3" id="KW-0540">Nuclease</keyword>
<dbReference type="GO" id="GO:0004519">
    <property type="term" value="F:endonuclease activity"/>
    <property type="evidence" value="ECO:0007669"/>
    <property type="project" value="UniProtKB-KW"/>
</dbReference>
<keyword evidence="4" id="KW-1185">Reference proteome</keyword>
<dbReference type="Pfam" id="PF01541">
    <property type="entry name" value="GIY-YIG"/>
    <property type="match status" value="1"/>
</dbReference>
<proteinExistence type="inferred from homology"/>
<dbReference type="SMART" id="SM00465">
    <property type="entry name" value="GIYc"/>
    <property type="match status" value="1"/>
</dbReference>
<evidence type="ECO:0000259" key="2">
    <source>
        <dbReference type="PROSITE" id="PS50164"/>
    </source>
</evidence>
<dbReference type="PROSITE" id="PS50164">
    <property type="entry name" value="GIY_YIG"/>
    <property type="match status" value="1"/>
</dbReference>
<dbReference type="PANTHER" id="PTHR34477">
    <property type="entry name" value="UPF0213 PROTEIN YHBQ"/>
    <property type="match status" value="1"/>
</dbReference>